<keyword evidence="1" id="KW-1133">Transmembrane helix</keyword>
<dbReference type="EMBL" id="MU151640">
    <property type="protein sequence ID" value="KAF9442398.1"/>
    <property type="molecule type" value="Genomic_DNA"/>
</dbReference>
<dbReference type="AlphaFoldDB" id="A0A9P5X0A4"/>
<evidence type="ECO:0000313" key="2">
    <source>
        <dbReference type="EMBL" id="KAF9442398.1"/>
    </source>
</evidence>
<keyword evidence="1" id="KW-0472">Membrane</keyword>
<organism evidence="2 3">
    <name type="scientific">Macrolepiota fuliginosa MF-IS2</name>
    <dbReference type="NCBI Taxonomy" id="1400762"/>
    <lineage>
        <taxon>Eukaryota</taxon>
        <taxon>Fungi</taxon>
        <taxon>Dikarya</taxon>
        <taxon>Basidiomycota</taxon>
        <taxon>Agaricomycotina</taxon>
        <taxon>Agaricomycetes</taxon>
        <taxon>Agaricomycetidae</taxon>
        <taxon>Agaricales</taxon>
        <taxon>Agaricineae</taxon>
        <taxon>Agaricaceae</taxon>
        <taxon>Macrolepiota</taxon>
    </lineage>
</organism>
<accession>A0A9P5X0A4</accession>
<protein>
    <submittedName>
        <fullName evidence="2">Uncharacterized protein</fullName>
    </submittedName>
</protein>
<feature type="transmembrane region" description="Helical" evidence="1">
    <location>
        <begin position="60"/>
        <end position="82"/>
    </location>
</feature>
<gene>
    <name evidence="2" type="ORF">P691DRAFT_789517</name>
</gene>
<feature type="non-terminal residue" evidence="2">
    <location>
        <position position="203"/>
    </location>
</feature>
<proteinExistence type="predicted"/>
<feature type="transmembrane region" description="Helical" evidence="1">
    <location>
        <begin position="126"/>
        <end position="142"/>
    </location>
</feature>
<comment type="caution">
    <text evidence="2">The sequence shown here is derived from an EMBL/GenBank/DDBJ whole genome shotgun (WGS) entry which is preliminary data.</text>
</comment>
<reference evidence="2" key="1">
    <citation type="submission" date="2020-11" db="EMBL/GenBank/DDBJ databases">
        <authorList>
            <consortium name="DOE Joint Genome Institute"/>
            <person name="Ahrendt S."/>
            <person name="Riley R."/>
            <person name="Andreopoulos W."/>
            <person name="Labutti K."/>
            <person name="Pangilinan J."/>
            <person name="Ruiz-Duenas F.J."/>
            <person name="Barrasa J.M."/>
            <person name="Sanchez-Garcia M."/>
            <person name="Camarero S."/>
            <person name="Miyauchi S."/>
            <person name="Serrano A."/>
            <person name="Linde D."/>
            <person name="Babiker R."/>
            <person name="Drula E."/>
            <person name="Ayuso-Fernandez I."/>
            <person name="Pacheco R."/>
            <person name="Padilla G."/>
            <person name="Ferreira P."/>
            <person name="Barriuso J."/>
            <person name="Kellner H."/>
            <person name="Castanera R."/>
            <person name="Alfaro M."/>
            <person name="Ramirez L."/>
            <person name="Pisabarro A.G."/>
            <person name="Kuo A."/>
            <person name="Tritt A."/>
            <person name="Lipzen A."/>
            <person name="He G."/>
            <person name="Yan M."/>
            <person name="Ng V."/>
            <person name="Cullen D."/>
            <person name="Martin F."/>
            <person name="Rosso M.-N."/>
            <person name="Henrissat B."/>
            <person name="Hibbett D."/>
            <person name="Martinez A.T."/>
            <person name="Grigoriev I.V."/>
        </authorList>
    </citation>
    <scope>NUCLEOTIDE SEQUENCE</scope>
    <source>
        <strain evidence="2">MF-IS2</strain>
    </source>
</reference>
<keyword evidence="3" id="KW-1185">Reference proteome</keyword>
<evidence type="ECO:0000313" key="3">
    <source>
        <dbReference type="Proteomes" id="UP000807342"/>
    </source>
</evidence>
<feature type="transmembrane region" description="Helical" evidence="1">
    <location>
        <begin position="89"/>
        <end position="106"/>
    </location>
</feature>
<evidence type="ECO:0000256" key="1">
    <source>
        <dbReference type="SAM" id="Phobius"/>
    </source>
</evidence>
<keyword evidence="1" id="KW-0812">Transmembrane</keyword>
<name>A0A9P5X0A4_9AGAR</name>
<dbReference type="Proteomes" id="UP000807342">
    <property type="component" value="Unassembled WGS sequence"/>
</dbReference>
<sequence length="203" mass="22184">MDSLPSTLADLRNTYYIVNSRSYQSSFASGFVPCDKSHSKTVPLQLIQWSMLQYITFGPFIKGLSVFSLIVSELSFILRVYALWGASRLVAIFLFLLAMVAVPGSIGDGETSFTCATGGSSGNGDMSNVALIAVMGMAIWAIRRKYHIRDDSNRLLVKIRRDTITYFCNNCSLVCMGSCNRSGFSRLGRNLHNKPRPGGGAAA</sequence>